<dbReference type="STRING" id="1391627.SAMN05216464_110145"/>
<keyword evidence="6" id="KW-0732">Signal</keyword>
<keyword evidence="4" id="KW-0406">Ion transport</keyword>
<keyword evidence="2 11" id="KW-0813">Transport</keyword>
<dbReference type="InterPro" id="IPR036942">
    <property type="entry name" value="Beta-barrel_TonB_sf"/>
</dbReference>
<sequence>MRLTLSAELGVLTPQTNLIDLFTQHNKSMKLISCAGPPMAENKRSVIHPKTFFIMRLIIFLTILSCLKVSANVYAQQISINVKNAPVEAVLKDIKKQSGYSLIAEDHLLDNVRGVSLILKNVSIQKALDECFKEQSLTYQIVGKTILIKRKPQPQKTKVIPPTGIQIKGMVTDTAGEPIQGAVIKVKGKNIAAITNGDGSFEIKDVSMDATLIISSIGYKTESVPVSDIPDSFLKVSLKFNVTSLSQVSIVSTGYQQLPKERATGSFSKVDNVLLNRQVSTNIIDRLEGNVPGLLFNKNTANSVNGNNDINIRGHSTLFANDQPLIVLDNFPYDGDLANINPSDVESITILKDAAASSIWGVRSGNGVIVITTKKGKRTQDLKIEFNANVTIGSRPNLYYKGNSQINSSDIIDIEKKLFKQGYYDSDLNNSAYPAISPVVNLLNKIKNNQLDSISGYNQINAMRGNDVRQDLQKYFYQKSINQQYALNFQGGGEKSDYYFSLGYDKNRSNKVGNDNNRINLSTRLNFYPTKKLNFQVGVNYTQTNSSGNTTLNDLSRLNVPTYSDLVDNKTGKALALSRRNPDYIDTVGAGKFLDWNYRPYDELSFSDNQTKQIHDLIKLGANYKIIEGLTVSANYQYEYANTNSNNNNTLSTYYARDLINRYRDLSNANPYPVPVGGILNRTQDQLIGHRGRLQLDYNKDFGQDHRLVVLLGSEISQTITESNSNTLYGYNKDTETFTNVDFATSYPTNPGGAGVIPNINNIAKYTDRYLSYFANGSYTFKDRYIFSLSGRIDKSNLFGVNTNQKAVPLYSTGLAWNFSKEDFYHSEILPYGKLRVTYGYNGNIDKSATAVTTFATNNNSPYYGTPFADIANPGNPELRWEKDRIINFGIDFGFKNNILSGSIEYYLKNGIDLFGNSPLPGSTGLTAFYGNTANTQTHGFDINLNSINIKSEKFLWVSNLQVSRALDIVTKYNAPTTSLNYLSGMRAEIIQPLQGKPLFAIYSFRAAGLTHETGDPQGYLNGVLSTDYANIISSTTVNDMVYNGPARPTVFGSFRNTFSYKKLSLSFNIIYKFDYYFRAPVYTSSGLYAGGASLDYYQRWQKPGDETKTKIPSLQSLPIDNNRETFYTLSDTFIEKGDHIRLQDASLQYDINLKSKKKGMITGLQVYGYANNIVILWRANKSGIDPDVYSNGYANPRTISLGIKAKF</sequence>
<organism evidence="14 15">
    <name type="scientific">Mucilaginibacter pineti</name>
    <dbReference type="NCBI Taxonomy" id="1391627"/>
    <lineage>
        <taxon>Bacteria</taxon>
        <taxon>Pseudomonadati</taxon>
        <taxon>Bacteroidota</taxon>
        <taxon>Sphingobacteriia</taxon>
        <taxon>Sphingobacteriales</taxon>
        <taxon>Sphingobacteriaceae</taxon>
        <taxon>Mucilaginibacter</taxon>
    </lineage>
</organism>
<dbReference type="Proteomes" id="UP000199072">
    <property type="component" value="Unassembled WGS sequence"/>
</dbReference>
<dbReference type="PROSITE" id="PS52016">
    <property type="entry name" value="TONB_DEPENDENT_REC_3"/>
    <property type="match status" value="1"/>
</dbReference>
<comment type="similarity">
    <text evidence="11 12">Belongs to the TonB-dependent receptor family.</text>
</comment>
<comment type="subcellular location">
    <subcellularLocation>
        <location evidence="1 11">Cell outer membrane</location>
        <topology evidence="1 11">Multi-pass membrane protein</topology>
    </subcellularLocation>
</comment>
<dbReference type="AlphaFoldDB" id="A0A1G7GHB3"/>
<dbReference type="Gene3D" id="2.170.130.10">
    <property type="entry name" value="TonB-dependent receptor, plug domain"/>
    <property type="match status" value="1"/>
</dbReference>
<dbReference type="Pfam" id="PF07660">
    <property type="entry name" value="STN"/>
    <property type="match status" value="1"/>
</dbReference>
<keyword evidence="4" id="KW-0410">Iron transport</keyword>
<keyword evidence="9 11" id="KW-0472">Membrane</keyword>
<dbReference type="PROSITE" id="PS01156">
    <property type="entry name" value="TONB_DEPENDENT_REC_2"/>
    <property type="match status" value="1"/>
</dbReference>
<evidence type="ECO:0000313" key="15">
    <source>
        <dbReference type="Proteomes" id="UP000199072"/>
    </source>
</evidence>
<dbReference type="Gene3D" id="2.60.40.1120">
    <property type="entry name" value="Carboxypeptidase-like, regulatory domain"/>
    <property type="match status" value="1"/>
</dbReference>
<dbReference type="InterPro" id="IPR023996">
    <property type="entry name" value="TonB-dep_OMP_SusC/RagA"/>
</dbReference>
<dbReference type="Pfam" id="PF07715">
    <property type="entry name" value="Plug"/>
    <property type="match status" value="1"/>
</dbReference>
<protein>
    <submittedName>
        <fullName evidence="14">TonB-linked outer membrane protein, SusC/RagA family</fullName>
    </submittedName>
</protein>
<dbReference type="InterPro" id="IPR011662">
    <property type="entry name" value="Secretin/TonB_short_N"/>
</dbReference>
<keyword evidence="10 11" id="KW-0998">Cell outer membrane</keyword>
<evidence type="ECO:0000256" key="5">
    <source>
        <dbReference type="ARBA" id="ARBA00022692"/>
    </source>
</evidence>
<evidence type="ECO:0000259" key="13">
    <source>
        <dbReference type="SMART" id="SM00965"/>
    </source>
</evidence>
<evidence type="ECO:0000256" key="2">
    <source>
        <dbReference type="ARBA" id="ARBA00022448"/>
    </source>
</evidence>
<evidence type="ECO:0000256" key="12">
    <source>
        <dbReference type="RuleBase" id="RU003357"/>
    </source>
</evidence>
<dbReference type="NCBIfam" id="TIGR04056">
    <property type="entry name" value="OMP_RagA_SusC"/>
    <property type="match status" value="1"/>
</dbReference>
<keyword evidence="3 11" id="KW-1134">Transmembrane beta strand</keyword>
<dbReference type="GO" id="GO:0009279">
    <property type="term" value="C:cell outer membrane"/>
    <property type="evidence" value="ECO:0007669"/>
    <property type="project" value="UniProtKB-SubCell"/>
</dbReference>
<evidence type="ECO:0000313" key="14">
    <source>
        <dbReference type="EMBL" id="SDE87520.1"/>
    </source>
</evidence>
<evidence type="ECO:0000256" key="1">
    <source>
        <dbReference type="ARBA" id="ARBA00004571"/>
    </source>
</evidence>
<dbReference type="SUPFAM" id="SSF56935">
    <property type="entry name" value="Porins"/>
    <property type="match status" value="1"/>
</dbReference>
<keyword evidence="15" id="KW-1185">Reference proteome</keyword>
<evidence type="ECO:0000256" key="9">
    <source>
        <dbReference type="ARBA" id="ARBA00023136"/>
    </source>
</evidence>
<evidence type="ECO:0000256" key="8">
    <source>
        <dbReference type="ARBA" id="ARBA00023077"/>
    </source>
</evidence>
<feature type="domain" description="Secretin/TonB short N-terminal" evidence="13">
    <location>
        <begin position="100"/>
        <end position="151"/>
    </location>
</feature>
<dbReference type="InterPro" id="IPR039426">
    <property type="entry name" value="TonB-dep_rcpt-like"/>
</dbReference>
<evidence type="ECO:0000256" key="10">
    <source>
        <dbReference type="ARBA" id="ARBA00023237"/>
    </source>
</evidence>
<accession>A0A1G7GHB3</accession>
<dbReference type="SUPFAM" id="SSF49464">
    <property type="entry name" value="Carboxypeptidase regulatory domain-like"/>
    <property type="match status" value="1"/>
</dbReference>
<name>A0A1G7GHB3_9SPHI</name>
<evidence type="ECO:0000256" key="7">
    <source>
        <dbReference type="ARBA" id="ARBA00023004"/>
    </source>
</evidence>
<dbReference type="EMBL" id="FNAI01000010">
    <property type="protein sequence ID" value="SDE87520.1"/>
    <property type="molecule type" value="Genomic_DNA"/>
</dbReference>
<dbReference type="InterPro" id="IPR008969">
    <property type="entry name" value="CarboxyPept-like_regulatory"/>
</dbReference>
<dbReference type="InterPro" id="IPR023997">
    <property type="entry name" value="TonB-dep_OMP_SusC/RagA_CS"/>
</dbReference>
<dbReference type="SMART" id="SM00965">
    <property type="entry name" value="STN"/>
    <property type="match status" value="1"/>
</dbReference>
<gene>
    <name evidence="14" type="ORF">SAMN05216464_110145</name>
</gene>
<keyword evidence="8 12" id="KW-0798">TonB box</keyword>
<dbReference type="InterPro" id="IPR000531">
    <property type="entry name" value="Beta-barrel_TonB"/>
</dbReference>
<reference evidence="14 15" key="1">
    <citation type="submission" date="2016-10" db="EMBL/GenBank/DDBJ databases">
        <authorList>
            <person name="de Groot N.N."/>
        </authorList>
    </citation>
    <scope>NUCLEOTIDE SEQUENCE [LARGE SCALE GENOMIC DNA]</scope>
    <source>
        <strain evidence="14 15">47C3B</strain>
    </source>
</reference>
<evidence type="ECO:0000256" key="3">
    <source>
        <dbReference type="ARBA" id="ARBA00022452"/>
    </source>
</evidence>
<dbReference type="Pfam" id="PF00593">
    <property type="entry name" value="TonB_dep_Rec_b-barrel"/>
    <property type="match status" value="1"/>
</dbReference>
<keyword evidence="7" id="KW-0408">Iron</keyword>
<evidence type="ECO:0000256" key="6">
    <source>
        <dbReference type="ARBA" id="ARBA00022729"/>
    </source>
</evidence>
<dbReference type="GO" id="GO:0006826">
    <property type="term" value="P:iron ion transport"/>
    <property type="evidence" value="ECO:0007669"/>
    <property type="project" value="UniProtKB-KW"/>
</dbReference>
<keyword evidence="5 11" id="KW-0812">Transmembrane</keyword>
<dbReference type="Pfam" id="PF13715">
    <property type="entry name" value="CarbopepD_reg_2"/>
    <property type="match status" value="1"/>
</dbReference>
<dbReference type="InterPro" id="IPR037066">
    <property type="entry name" value="Plug_dom_sf"/>
</dbReference>
<dbReference type="Gene3D" id="2.40.170.20">
    <property type="entry name" value="TonB-dependent receptor, beta-barrel domain"/>
    <property type="match status" value="1"/>
</dbReference>
<dbReference type="NCBIfam" id="TIGR04057">
    <property type="entry name" value="SusC_RagA_signa"/>
    <property type="match status" value="1"/>
</dbReference>
<dbReference type="Gene3D" id="3.55.50.30">
    <property type="match status" value="1"/>
</dbReference>
<dbReference type="InterPro" id="IPR010917">
    <property type="entry name" value="TonB_rcpt_CS"/>
</dbReference>
<proteinExistence type="inferred from homology"/>
<dbReference type="InterPro" id="IPR012910">
    <property type="entry name" value="Plug_dom"/>
</dbReference>
<evidence type="ECO:0000256" key="4">
    <source>
        <dbReference type="ARBA" id="ARBA00022496"/>
    </source>
</evidence>
<evidence type="ECO:0000256" key="11">
    <source>
        <dbReference type="PROSITE-ProRule" id="PRU01360"/>
    </source>
</evidence>